<evidence type="ECO:0000313" key="13">
    <source>
        <dbReference type="EMBL" id="MFD1217276.1"/>
    </source>
</evidence>
<keyword evidence="10" id="KW-0732">Signal</keyword>
<name>A0ABW3UBL7_9GAMM</name>
<keyword evidence="13" id="KW-0675">Receptor</keyword>
<evidence type="ECO:0000256" key="3">
    <source>
        <dbReference type="ARBA" id="ARBA00022452"/>
    </source>
</evidence>
<dbReference type="Pfam" id="PF00593">
    <property type="entry name" value="TonB_dep_Rec_b-barrel"/>
    <property type="match status" value="1"/>
</dbReference>
<comment type="similarity">
    <text evidence="8 9">Belongs to the TonB-dependent receptor family.</text>
</comment>
<dbReference type="PROSITE" id="PS52016">
    <property type="entry name" value="TONB_DEPENDENT_REC_3"/>
    <property type="match status" value="1"/>
</dbReference>
<feature type="signal peptide" evidence="10">
    <location>
        <begin position="1"/>
        <end position="34"/>
    </location>
</feature>
<feature type="domain" description="TonB-dependent receptor-like beta-barrel" evidence="11">
    <location>
        <begin position="427"/>
        <end position="936"/>
    </location>
</feature>
<dbReference type="PANTHER" id="PTHR40980:SF3">
    <property type="entry name" value="TONB-DEPENDENT RECEPTOR-LIKE BETA-BARREL DOMAIN-CONTAINING PROTEIN"/>
    <property type="match status" value="1"/>
</dbReference>
<feature type="domain" description="TonB-dependent receptor plug" evidence="12">
    <location>
        <begin position="67"/>
        <end position="178"/>
    </location>
</feature>
<dbReference type="SUPFAM" id="SSF56935">
    <property type="entry name" value="Porins"/>
    <property type="match status" value="1"/>
</dbReference>
<dbReference type="InterPro" id="IPR012910">
    <property type="entry name" value="Plug_dom"/>
</dbReference>
<keyword evidence="2 8" id="KW-0813">Transport</keyword>
<evidence type="ECO:0000256" key="10">
    <source>
        <dbReference type="SAM" id="SignalP"/>
    </source>
</evidence>
<dbReference type="InterPro" id="IPR010104">
    <property type="entry name" value="TonB_rcpt_bac"/>
</dbReference>
<comment type="caution">
    <text evidence="13">The sequence shown here is derived from an EMBL/GenBank/DDBJ whole genome shotgun (WGS) entry which is preliminary data.</text>
</comment>
<keyword evidence="6 8" id="KW-0472">Membrane</keyword>
<dbReference type="EMBL" id="JBHTLR010000013">
    <property type="protein sequence ID" value="MFD1217276.1"/>
    <property type="molecule type" value="Genomic_DNA"/>
</dbReference>
<dbReference type="Proteomes" id="UP001597264">
    <property type="component" value="Unassembled WGS sequence"/>
</dbReference>
<dbReference type="InterPro" id="IPR000531">
    <property type="entry name" value="Beta-barrel_TonB"/>
</dbReference>
<evidence type="ECO:0000259" key="11">
    <source>
        <dbReference type="Pfam" id="PF00593"/>
    </source>
</evidence>
<evidence type="ECO:0000256" key="4">
    <source>
        <dbReference type="ARBA" id="ARBA00022692"/>
    </source>
</evidence>
<dbReference type="Pfam" id="PF07715">
    <property type="entry name" value="Plug"/>
    <property type="match status" value="1"/>
</dbReference>
<keyword evidence="7 8" id="KW-0998">Cell outer membrane</keyword>
<reference evidence="14" key="1">
    <citation type="journal article" date="2019" name="Int. J. Syst. Evol. Microbiol.">
        <title>The Global Catalogue of Microorganisms (GCM) 10K type strain sequencing project: providing services to taxonomists for standard genome sequencing and annotation.</title>
        <authorList>
            <consortium name="The Broad Institute Genomics Platform"/>
            <consortium name="The Broad Institute Genome Sequencing Center for Infectious Disease"/>
            <person name="Wu L."/>
            <person name="Ma J."/>
        </authorList>
    </citation>
    <scope>NUCLEOTIDE SEQUENCE [LARGE SCALE GENOMIC DNA]</scope>
    <source>
        <strain evidence="14">CCUG 54356</strain>
    </source>
</reference>
<protein>
    <submittedName>
        <fullName evidence="13">TonB-dependent receptor</fullName>
    </submittedName>
</protein>
<keyword evidence="5 9" id="KW-0798">TonB box</keyword>
<dbReference type="Gene3D" id="2.170.130.10">
    <property type="entry name" value="TonB-dependent receptor, plug domain"/>
    <property type="match status" value="1"/>
</dbReference>
<dbReference type="InterPro" id="IPR037066">
    <property type="entry name" value="Plug_dom_sf"/>
</dbReference>
<dbReference type="InterPro" id="IPR039426">
    <property type="entry name" value="TonB-dep_rcpt-like"/>
</dbReference>
<gene>
    <name evidence="13" type="ORF">ACFQ2X_11755</name>
</gene>
<keyword evidence="3 8" id="KW-1134">Transmembrane beta strand</keyword>
<dbReference type="RefSeq" id="WP_230435900.1">
    <property type="nucleotide sequence ID" value="NZ_CP087715.1"/>
</dbReference>
<evidence type="ECO:0000256" key="6">
    <source>
        <dbReference type="ARBA" id="ARBA00023136"/>
    </source>
</evidence>
<evidence type="ECO:0000256" key="9">
    <source>
        <dbReference type="RuleBase" id="RU003357"/>
    </source>
</evidence>
<feature type="chain" id="PRO_5045182544" evidence="10">
    <location>
        <begin position="35"/>
        <end position="972"/>
    </location>
</feature>
<comment type="subcellular location">
    <subcellularLocation>
        <location evidence="1 8">Cell outer membrane</location>
        <topology evidence="1 8">Multi-pass membrane protein</topology>
    </subcellularLocation>
</comment>
<evidence type="ECO:0000256" key="5">
    <source>
        <dbReference type="ARBA" id="ARBA00023077"/>
    </source>
</evidence>
<evidence type="ECO:0000256" key="1">
    <source>
        <dbReference type="ARBA" id="ARBA00004571"/>
    </source>
</evidence>
<sequence length="972" mass="107703">MYNNKKAFAKSKLSRCIRIASGISLMALSSVALAQEEKQDELTDAASLEEVTVTGQRASILSAQDIKRDSDSIVDSIVASDIGKLPDRSITEALQRVPGVTVTRYDDMSDPEHFAGEGAGVAVRGLSQVRAELNGRDVFSASGGRSLSFDDVPAELMAGVDTYKSPSASMIEGGLGGVVNLRTRMPFDSDGQVFSATIKGNYGDQIEETNGEYSALFSDQWETGIGDFGVLVNLSTSDLSSRADNIYTRAYFPREDIEEDQTVWVSPGADWRRNDYKRKREGQYLALQWAPSDDLQLHTTAFRSTHEQFWDENGFFIDAGNYTAAVKGAEDWEYDNNGALVSGTIGTNNGNGMAFGTSTRYSENVSETTDISFGGEWLASERLTVKGDLQYVESTSQTEDVLLGLVTFPDAIRVDGLNSAPSIHVDDAFLTDPSNYSYGQMQSMPSDNEGDSFAARLDLEYELENSLIRSVQAGARYTEKSTRNAEAFSWSAMYQPWQTGWLYPDRNSFPNVQSSDLVAFSYGGFQRGNIDVPDSAYLLNPALLRDYRGTTDRLTEFYYDHTDALADPAGIDWHNPSVRWNELDLTSPDNLNTQDETTEAVYLQANFAMDDLTMPVDGNVGLRYVRTDNVAHGHMRFGAFSIPGSSEPLFPGDPVALSSENDYDHVLPSLNVRLHATDELKIRFAASKAVWRPEFWRLKALMDFSVNWKDGINPPTSPEDYDPSMIYFALDSTGNPGLEPMTANQYDLSAEWYFDDNGGMAHVNLFRKDVSDVFGTVTEDTTIEDMDVVASWMGNVGTADIQGAELGVSKFFDFLPEPWNGFGVQANYTYIDSSVDVPAEVDPTNTDGSDYNDLPFEGLSEHAYNLVGMYEQYGFYARLAWNWRSEYLVSANANGWKDDGAGWHLPVYNDDYGQLDLSMGYNVTDNVSVNFEAANVTREETVGLMDQGEIGKRHAYTYSQDVRYAASIRVTF</sequence>
<dbReference type="Gene3D" id="2.40.170.20">
    <property type="entry name" value="TonB-dependent receptor, beta-barrel domain"/>
    <property type="match status" value="2"/>
</dbReference>
<keyword evidence="14" id="KW-1185">Reference proteome</keyword>
<evidence type="ECO:0000259" key="12">
    <source>
        <dbReference type="Pfam" id="PF07715"/>
    </source>
</evidence>
<evidence type="ECO:0000256" key="2">
    <source>
        <dbReference type="ARBA" id="ARBA00022448"/>
    </source>
</evidence>
<dbReference type="PANTHER" id="PTHR40980">
    <property type="entry name" value="PLUG DOMAIN-CONTAINING PROTEIN"/>
    <property type="match status" value="1"/>
</dbReference>
<proteinExistence type="inferred from homology"/>
<dbReference type="NCBIfam" id="TIGR01782">
    <property type="entry name" value="TonB-Xanth-Caul"/>
    <property type="match status" value="1"/>
</dbReference>
<keyword evidence="4 8" id="KW-0812">Transmembrane</keyword>
<organism evidence="13 14">
    <name type="scientific">Microbulbifer celer</name>
    <dbReference type="NCBI Taxonomy" id="435905"/>
    <lineage>
        <taxon>Bacteria</taxon>
        <taxon>Pseudomonadati</taxon>
        <taxon>Pseudomonadota</taxon>
        <taxon>Gammaproteobacteria</taxon>
        <taxon>Cellvibrionales</taxon>
        <taxon>Microbulbiferaceae</taxon>
        <taxon>Microbulbifer</taxon>
    </lineage>
</organism>
<evidence type="ECO:0000313" key="14">
    <source>
        <dbReference type="Proteomes" id="UP001597264"/>
    </source>
</evidence>
<accession>A0ABW3UBL7</accession>
<evidence type="ECO:0000256" key="7">
    <source>
        <dbReference type="ARBA" id="ARBA00023237"/>
    </source>
</evidence>
<dbReference type="InterPro" id="IPR036942">
    <property type="entry name" value="Beta-barrel_TonB_sf"/>
</dbReference>
<evidence type="ECO:0000256" key="8">
    <source>
        <dbReference type="PROSITE-ProRule" id="PRU01360"/>
    </source>
</evidence>